<comment type="cofactor">
    <cofactor evidence="1">
        <name>Mg(2+)</name>
        <dbReference type="ChEBI" id="CHEBI:18420"/>
    </cofactor>
</comment>
<evidence type="ECO:0000256" key="29">
    <source>
        <dbReference type="PROSITE-ProRule" id="PRU10141"/>
    </source>
</evidence>
<comment type="catalytic activity">
    <reaction evidence="20">
        <text>L-threonyl-[protein] + ATP = O-phospho-L-threonyl-[protein] + ADP + H(+)</text>
        <dbReference type="Rhea" id="RHEA:46608"/>
        <dbReference type="Rhea" id="RHEA-COMP:11060"/>
        <dbReference type="Rhea" id="RHEA-COMP:11605"/>
        <dbReference type="ChEBI" id="CHEBI:15378"/>
        <dbReference type="ChEBI" id="CHEBI:30013"/>
        <dbReference type="ChEBI" id="CHEBI:30616"/>
        <dbReference type="ChEBI" id="CHEBI:61977"/>
        <dbReference type="ChEBI" id="CHEBI:456216"/>
        <dbReference type="EC" id="2.7.11.1"/>
    </reaction>
</comment>
<dbReference type="Pfam" id="PF00069">
    <property type="entry name" value="Pkinase"/>
    <property type="match status" value="1"/>
</dbReference>
<dbReference type="EC" id="2.7.11.1" evidence="5"/>
<dbReference type="Proteomes" id="UP000677054">
    <property type="component" value="Unassembled WGS sequence"/>
</dbReference>
<dbReference type="GO" id="GO:0046872">
    <property type="term" value="F:metal ion binding"/>
    <property type="evidence" value="ECO:0007669"/>
    <property type="project" value="UniProtKB-KW"/>
</dbReference>
<feature type="compositionally biased region" description="Low complexity" evidence="30">
    <location>
        <begin position="794"/>
        <end position="833"/>
    </location>
</feature>
<dbReference type="SUPFAM" id="SSF56059">
    <property type="entry name" value="Glutathione synthetase ATP-binding domain-like"/>
    <property type="match status" value="1"/>
</dbReference>
<evidence type="ECO:0000256" key="15">
    <source>
        <dbReference type="ARBA" id="ARBA00022842"/>
    </source>
</evidence>
<evidence type="ECO:0000313" key="34">
    <source>
        <dbReference type="Proteomes" id="UP000677054"/>
    </source>
</evidence>
<dbReference type="PANTHER" id="PTHR12241:SF31">
    <property type="entry name" value="POLYGLUTAMYLASE COMPLEX SUBUNIT TTLL1"/>
    <property type="match status" value="1"/>
</dbReference>
<keyword evidence="19" id="KW-0966">Cell projection</keyword>
<evidence type="ECO:0000259" key="31">
    <source>
        <dbReference type="PROSITE" id="PS50011"/>
    </source>
</evidence>
<comment type="similarity">
    <text evidence="4">Belongs to the protein kinase superfamily. CAMK Ser/Thr protein kinase family. SNF1 subfamily.</text>
</comment>
<dbReference type="PANTHER" id="PTHR12241">
    <property type="entry name" value="TUBULIN POLYGLUTAMYLASE"/>
    <property type="match status" value="1"/>
</dbReference>
<feature type="compositionally biased region" description="Gly residues" evidence="30">
    <location>
        <begin position="1114"/>
        <end position="1124"/>
    </location>
</feature>
<evidence type="ECO:0000256" key="4">
    <source>
        <dbReference type="ARBA" id="ARBA00006234"/>
    </source>
</evidence>
<evidence type="ECO:0000256" key="13">
    <source>
        <dbReference type="ARBA" id="ARBA00022777"/>
    </source>
</evidence>
<feature type="region of interest" description="Disordered" evidence="30">
    <location>
        <begin position="1007"/>
        <end position="1134"/>
    </location>
</feature>
<dbReference type="InterPro" id="IPR008271">
    <property type="entry name" value="Ser/Thr_kinase_AS"/>
</dbReference>
<dbReference type="InterPro" id="IPR011009">
    <property type="entry name" value="Kinase-like_dom_sf"/>
</dbReference>
<keyword evidence="15" id="KW-0460">Magnesium</keyword>
<organism evidence="33">
    <name type="scientific">Darwinula stevensoni</name>
    <dbReference type="NCBI Taxonomy" id="69355"/>
    <lineage>
        <taxon>Eukaryota</taxon>
        <taxon>Metazoa</taxon>
        <taxon>Ecdysozoa</taxon>
        <taxon>Arthropoda</taxon>
        <taxon>Crustacea</taxon>
        <taxon>Oligostraca</taxon>
        <taxon>Ostracoda</taxon>
        <taxon>Podocopa</taxon>
        <taxon>Podocopida</taxon>
        <taxon>Darwinulocopina</taxon>
        <taxon>Darwinuloidea</taxon>
        <taxon>Darwinulidae</taxon>
        <taxon>Darwinula</taxon>
    </lineage>
</organism>
<evidence type="ECO:0000256" key="23">
    <source>
        <dbReference type="ARBA" id="ARBA00062645"/>
    </source>
</evidence>
<evidence type="ECO:0000256" key="7">
    <source>
        <dbReference type="ARBA" id="ARBA00022527"/>
    </source>
</evidence>
<evidence type="ECO:0000256" key="25">
    <source>
        <dbReference type="ARBA" id="ARBA00075351"/>
    </source>
</evidence>
<dbReference type="FunFam" id="3.30.200.20:FF:000003">
    <property type="entry name" value="Non-specific serine/threonine protein kinase"/>
    <property type="match status" value="1"/>
</dbReference>
<evidence type="ECO:0000256" key="24">
    <source>
        <dbReference type="ARBA" id="ARBA00074800"/>
    </source>
</evidence>
<evidence type="ECO:0000256" key="10">
    <source>
        <dbReference type="ARBA" id="ARBA00022701"/>
    </source>
</evidence>
<keyword evidence="7" id="KW-0723">Serine/threonine-protein kinase</keyword>
<dbReference type="CDD" id="cd14081">
    <property type="entry name" value="STKc_BRSK1_2"/>
    <property type="match status" value="1"/>
</dbReference>
<feature type="compositionally biased region" description="Polar residues" evidence="30">
    <location>
        <begin position="1076"/>
        <end position="1086"/>
    </location>
</feature>
<comment type="catalytic activity">
    <reaction evidence="22">
        <text>(L-glutamyl)(n)-gamma-L-glutamyl-L-glutamyl-[protein] + L-glutamate + ATP = (L-glutamyl)(n+1)-gamma-L-glutamyl-L-glutamyl-[protein] + ADP + phosphate + H(+)</text>
        <dbReference type="Rhea" id="RHEA:60148"/>
        <dbReference type="Rhea" id="RHEA-COMP:15519"/>
        <dbReference type="Rhea" id="RHEA-COMP:15675"/>
        <dbReference type="ChEBI" id="CHEBI:15378"/>
        <dbReference type="ChEBI" id="CHEBI:29985"/>
        <dbReference type="ChEBI" id="CHEBI:30616"/>
        <dbReference type="ChEBI" id="CHEBI:43474"/>
        <dbReference type="ChEBI" id="CHEBI:143623"/>
        <dbReference type="ChEBI" id="CHEBI:456216"/>
    </reaction>
    <physiologicalReaction direction="left-to-right" evidence="22">
        <dbReference type="Rhea" id="RHEA:60149"/>
    </physiologicalReaction>
</comment>
<evidence type="ECO:0000256" key="30">
    <source>
        <dbReference type="SAM" id="MobiDB-lite"/>
    </source>
</evidence>
<comment type="subcellular location">
    <subcellularLocation>
        <location evidence="2">Cytoplasm</location>
        <location evidence="2">Cytoskeleton</location>
        <location evidence="2">Cilium basal body</location>
    </subcellularLocation>
</comment>
<accession>A0A7R8ZZJ2</accession>
<dbReference type="PROSITE" id="PS51221">
    <property type="entry name" value="TTL"/>
    <property type="match status" value="1"/>
</dbReference>
<dbReference type="GO" id="GO:0004674">
    <property type="term" value="F:protein serine/threonine kinase activity"/>
    <property type="evidence" value="ECO:0007669"/>
    <property type="project" value="UniProtKB-KW"/>
</dbReference>
<gene>
    <name evidence="33" type="ORF">DSTB1V02_LOCUS2692</name>
</gene>
<protein>
    <recommendedName>
        <fullName evidence="24">Polyglutamylase complex subunit TTLL1</fullName>
        <ecNumber evidence="5">2.7.11.1</ecNumber>
    </recommendedName>
    <alternativeName>
        <fullName evidence="25">Tubulin polyglutamylase TTLL1</fullName>
    </alternativeName>
    <alternativeName>
        <fullName evidence="27">Tubulin polyglutamylase complex subunit 3</fullName>
    </alternativeName>
    <alternativeName>
        <fullName evidence="26">Tubulin--tyrosine ligase-like protein 1</fullName>
    </alternativeName>
</protein>
<evidence type="ECO:0000256" key="27">
    <source>
        <dbReference type="ARBA" id="ARBA00083073"/>
    </source>
</evidence>
<evidence type="ECO:0000256" key="21">
    <source>
        <dbReference type="ARBA" id="ARBA00048679"/>
    </source>
</evidence>
<dbReference type="GO" id="GO:0015631">
    <property type="term" value="F:tubulin binding"/>
    <property type="evidence" value="ECO:0007669"/>
    <property type="project" value="TreeGrafter"/>
</dbReference>
<dbReference type="FunFam" id="1.10.510.10:FF:000064">
    <property type="entry name" value="BR serine/threonine-protein kinase 2"/>
    <property type="match status" value="1"/>
</dbReference>
<evidence type="ECO:0000256" key="26">
    <source>
        <dbReference type="ARBA" id="ARBA00080021"/>
    </source>
</evidence>
<evidence type="ECO:0000256" key="16">
    <source>
        <dbReference type="ARBA" id="ARBA00022902"/>
    </source>
</evidence>
<keyword evidence="17" id="KW-0969">Cilium</keyword>
<keyword evidence="11" id="KW-0479">Metal-binding</keyword>
<evidence type="ECO:0000256" key="22">
    <source>
        <dbReference type="ARBA" id="ARBA00052959"/>
    </source>
</evidence>
<feature type="domain" description="ATP-grasp" evidence="32">
    <location>
        <begin position="313"/>
        <end position="356"/>
    </location>
</feature>
<comment type="subunit">
    <text evidence="23">Part of the neuronal tubulin polyglutamylase complex which contains TPGS1, TPGS2, TTLL1, LRRC49 and NICN1. Interacts with PCM1, CSTPP1 and LRRC49.</text>
</comment>
<keyword evidence="8" id="KW-0436">Ligase</keyword>
<proteinExistence type="inferred from homology"/>
<feature type="region of interest" description="Disordered" evidence="30">
    <location>
        <begin position="723"/>
        <end position="844"/>
    </location>
</feature>
<dbReference type="InterPro" id="IPR017441">
    <property type="entry name" value="Protein_kinase_ATP_BS"/>
</dbReference>
<dbReference type="CDD" id="cd14340">
    <property type="entry name" value="UBA_BRSK"/>
    <property type="match status" value="1"/>
</dbReference>
<keyword evidence="14 28" id="KW-0067">ATP-binding</keyword>
<feature type="region of interest" description="Disordered" evidence="30">
    <location>
        <begin position="860"/>
        <end position="886"/>
    </location>
</feature>
<keyword evidence="13" id="KW-0418">Kinase</keyword>
<dbReference type="AlphaFoldDB" id="A0A7R8ZZJ2"/>
<evidence type="ECO:0000259" key="32">
    <source>
        <dbReference type="PROSITE" id="PS50975"/>
    </source>
</evidence>
<feature type="binding site" evidence="29">
    <location>
        <position position="424"/>
    </location>
    <ligand>
        <name>ATP</name>
        <dbReference type="ChEBI" id="CHEBI:30616"/>
    </ligand>
</feature>
<dbReference type="FunFam" id="3.30.470.20:FF:000033">
    <property type="entry name" value="Probable tubulin polyglutamylase TTLL1"/>
    <property type="match status" value="1"/>
</dbReference>
<dbReference type="GO" id="GO:0000226">
    <property type="term" value="P:microtubule cytoskeleton organization"/>
    <property type="evidence" value="ECO:0007669"/>
    <property type="project" value="TreeGrafter"/>
</dbReference>
<evidence type="ECO:0000256" key="3">
    <source>
        <dbReference type="ARBA" id="ARBA00006118"/>
    </source>
</evidence>
<evidence type="ECO:0000256" key="18">
    <source>
        <dbReference type="ARBA" id="ARBA00023212"/>
    </source>
</evidence>
<dbReference type="OrthoDB" id="504170at2759"/>
<feature type="compositionally biased region" description="Polar residues" evidence="30">
    <location>
        <begin position="375"/>
        <end position="385"/>
    </location>
</feature>
<feature type="domain" description="Protein kinase" evidence="31">
    <location>
        <begin position="395"/>
        <end position="646"/>
    </location>
</feature>
<evidence type="ECO:0000256" key="14">
    <source>
        <dbReference type="ARBA" id="ARBA00022840"/>
    </source>
</evidence>
<keyword evidence="10" id="KW-0493">Microtubule</keyword>
<evidence type="ECO:0000256" key="6">
    <source>
        <dbReference type="ARBA" id="ARBA00022490"/>
    </source>
</evidence>
<dbReference type="EMBL" id="CAJPEV010000312">
    <property type="protein sequence ID" value="CAG0883813.1"/>
    <property type="molecule type" value="Genomic_DNA"/>
</dbReference>
<dbReference type="Pfam" id="PF03133">
    <property type="entry name" value="TTL"/>
    <property type="match status" value="1"/>
</dbReference>
<comment type="similarity">
    <text evidence="3">Belongs to the tubulin polyglutamylase family.</text>
</comment>
<keyword evidence="9" id="KW-0808">Transferase</keyword>
<evidence type="ECO:0000256" key="19">
    <source>
        <dbReference type="ARBA" id="ARBA00023273"/>
    </source>
</evidence>
<evidence type="ECO:0000256" key="8">
    <source>
        <dbReference type="ARBA" id="ARBA00022598"/>
    </source>
</evidence>
<dbReference type="SMART" id="SM00220">
    <property type="entry name" value="S_TKc"/>
    <property type="match status" value="1"/>
</dbReference>
<dbReference type="GO" id="GO:0007399">
    <property type="term" value="P:nervous system development"/>
    <property type="evidence" value="ECO:0007669"/>
    <property type="project" value="UniProtKB-KW"/>
</dbReference>
<evidence type="ECO:0000313" key="33">
    <source>
        <dbReference type="EMBL" id="CAD7242740.1"/>
    </source>
</evidence>
<evidence type="ECO:0000256" key="1">
    <source>
        <dbReference type="ARBA" id="ARBA00001946"/>
    </source>
</evidence>
<evidence type="ECO:0000256" key="17">
    <source>
        <dbReference type="ARBA" id="ARBA00023069"/>
    </source>
</evidence>
<dbReference type="Gene3D" id="1.10.510.10">
    <property type="entry name" value="Transferase(Phosphotransferase) domain 1"/>
    <property type="match status" value="1"/>
</dbReference>
<dbReference type="PROSITE" id="PS50011">
    <property type="entry name" value="PROTEIN_KINASE_DOM"/>
    <property type="match status" value="1"/>
</dbReference>
<keyword evidence="6" id="KW-0963">Cytoplasm</keyword>
<feature type="compositionally biased region" description="Polar residues" evidence="30">
    <location>
        <begin position="1093"/>
        <end position="1104"/>
    </location>
</feature>
<evidence type="ECO:0000256" key="28">
    <source>
        <dbReference type="PROSITE-ProRule" id="PRU00409"/>
    </source>
</evidence>
<dbReference type="PROSITE" id="PS00107">
    <property type="entry name" value="PROTEIN_KINASE_ATP"/>
    <property type="match status" value="1"/>
</dbReference>
<dbReference type="PROSITE" id="PS50975">
    <property type="entry name" value="ATP_GRASP"/>
    <property type="match status" value="1"/>
</dbReference>
<dbReference type="InterPro" id="IPR004344">
    <property type="entry name" value="TTL/TTLL_fam"/>
</dbReference>
<dbReference type="Pfam" id="PF21115">
    <property type="entry name" value="UBA_BRSK"/>
    <property type="match status" value="1"/>
</dbReference>
<keyword evidence="34" id="KW-1185">Reference proteome</keyword>
<keyword evidence="12 28" id="KW-0547">Nucleotide-binding</keyword>
<sequence>MAAKLAYCTDTEKSVVVNNFEKRGWYPVGPDDEWNFYWAGPQTCRALFSVDSGYRMFDTQIISHFPNHFELTRKDLLVKNVKRYRRDLEREGNPLAEKTREGKYLHLDFIPVTFMLPSDYNMFVEEFRKNPSSTWIVKPGGKSQGVGIFLINKLSQIKKWSRDSKSPNFNPGNVKESYVISRYIDNPLLIGGKKFDLRLYVLVTSYRPLKAYLFRQGFCRFCTLKYDSSLDELDNMFVHLTNVAIQKQGEEYNSIHGGKWTVGNLLLYLEGTRGKEVSGKLMDDIIWLTVHSLKAVAPIIVNDRHCFECYGYDIIIDENLKPWLIEVNASPSLTSTTANDRIMKSKLIDNVIDVVLPNSGVPDASPSSIMDKENNSPQLTSSDSTTPVHQYVGPYRLEKTLGKGQTGLVRLGAHCVAGKKVAIKIVNREKLSESVLQKVEREIAIMKLIEHPHVLGLYDVYENKKYLYLILEHVSGGELFDYLVKKGRLTPKEARRFFRQIISALDFCHSHSICHRDLKPENLLLDEKNNIKIADFGMASLQPDGFMLETSCGSPHYACPEVIRGERYDGRKADIWSCGVILYALLVGALPFDDDNLRQLLEKVKRGVFHIPHFVPPDCQSLLRGMIHVNPDKRLTLSEIKRHPWVVAGGKGELESELPMMQVVQTHIIPCRDALDPDILQMITSLGCFKDREKLVSELLGPYHNTEKVIYFLLLDRKQRKPALDDGEENGKGRRRGGSGGDLNPGSGSALDPPKKRVDCKLNGGSPMHFEQLSEGSPVITRRHFNRKGGGGSHSVSSPGSSPLSSPKLSPRGSALNNLLHPSPLGSGSGSDPVRTPPGSPQLSQVWKSRLTNLKNTFLGSPRFHRRKLQPTGGEEAQHLTPDTSPELAKRSWLGALLAGGERDENYTVVVRDRTSAQLKADLIHAFLSIAELSHSVTSPMSFRVEYKRASSGPVIFQRHVRFQVEMSQVTPTNGDPNISIFAVNFILHSGNLRRFRRLCEHIQSHLSRRVGPTKGIPPSPRAQRKGRPREPPSSRGLGKGTGRGTGSELSESSSCGSDTSERLRLSPSPSPSHSNTKPRYTSQTETEGESDASGTGKANNGVKNHNHRENQGQGQGGGEGKGMANGTKTAGPA</sequence>
<dbReference type="Pfam" id="PF21122">
    <property type="entry name" value="KA1_BRSK"/>
    <property type="match status" value="1"/>
</dbReference>
<evidence type="ECO:0000256" key="2">
    <source>
        <dbReference type="ARBA" id="ARBA00004120"/>
    </source>
</evidence>
<dbReference type="Gene3D" id="3.30.470.20">
    <property type="entry name" value="ATP-grasp fold, B domain"/>
    <property type="match status" value="1"/>
</dbReference>
<feature type="compositionally biased region" description="Low complexity" evidence="30">
    <location>
        <begin position="1047"/>
        <end position="1059"/>
    </location>
</feature>
<dbReference type="GO" id="GO:0005524">
    <property type="term" value="F:ATP binding"/>
    <property type="evidence" value="ECO:0007669"/>
    <property type="project" value="UniProtKB-UniRule"/>
</dbReference>
<dbReference type="GO" id="GO:0070740">
    <property type="term" value="F:tubulin-glutamic acid ligase activity"/>
    <property type="evidence" value="ECO:0007669"/>
    <property type="project" value="TreeGrafter"/>
</dbReference>
<dbReference type="InterPro" id="IPR011761">
    <property type="entry name" value="ATP-grasp"/>
</dbReference>
<dbReference type="GO" id="GO:0036064">
    <property type="term" value="C:ciliary basal body"/>
    <property type="evidence" value="ECO:0007669"/>
    <property type="project" value="TreeGrafter"/>
</dbReference>
<evidence type="ECO:0000256" key="9">
    <source>
        <dbReference type="ARBA" id="ARBA00022679"/>
    </source>
</evidence>
<evidence type="ECO:0000256" key="20">
    <source>
        <dbReference type="ARBA" id="ARBA00047899"/>
    </source>
</evidence>
<feature type="region of interest" description="Disordered" evidence="30">
    <location>
        <begin position="363"/>
        <end position="385"/>
    </location>
</feature>
<evidence type="ECO:0000256" key="12">
    <source>
        <dbReference type="ARBA" id="ARBA00022741"/>
    </source>
</evidence>
<dbReference type="PROSITE" id="PS00108">
    <property type="entry name" value="PROTEIN_KINASE_ST"/>
    <property type="match status" value="1"/>
</dbReference>
<dbReference type="InterPro" id="IPR048622">
    <property type="entry name" value="BRSK1_2-like_UBA"/>
</dbReference>
<dbReference type="GO" id="GO:0005874">
    <property type="term" value="C:microtubule"/>
    <property type="evidence" value="ECO:0007669"/>
    <property type="project" value="UniProtKB-KW"/>
</dbReference>
<comment type="catalytic activity">
    <reaction evidence="21">
        <text>L-seryl-[protein] + ATP = O-phospho-L-seryl-[protein] + ADP + H(+)</text>
        <dbReference type="Rhea" id="RHEA:17989"/>
        <dbReference type="Rhea" id="RHEA-COMP:9863"/>
        <dbReference type="Rhea" id="RHEA-COMP:11604"/>
        <dbReference type="ChEBI" id="CHEBI:15378"/>
        <dbReference type="ChEBI" id="CHEBI:29999"/>
        <dbReference type="ChEBI" id="CHEBI:30616"/>
        <dbReference type="ChEBI" id="CHEBI:83421"/>
        <dbReference type="ChEBI" id="CHEBI:456216"/>
        <dbReference type="EC" id="2.7.11.1"/>
    </reaction>
</comment>
<dbReference type="SUPFAM" id="SSF56112">
    <property type="entry name" value="Protein kinase-like (PK-like)"/>
    <property type="match status" value="1"/>
</dbReference>
<evidence type="ECO:0000256" key="11">
    <source>
        <dbReference type="ARBA" id="ARBA00022723"/>
    </source>
</evidence>
<reference evidence="33" key="1">
    <citation type="submission" date="2020-11" db="EMBL/GenBank/DDBJ databases">
        <authorList>
            <person name="Tran Van P."/>
        </authorList>
    </citation>
    <scope>NUCLEOTIDE SEQUENCE</scope>
</reference>
<evidence type="ECO:0000256" key="5">
    <source>
        <dbReference type="ARBA" id="ARBA00012513"/>
    </source>
</evidence>
<name>A0A7R8ZZJ2_9CRUS</name>
<dbReference type="EMBL" id="LR899829">
    <property type="protein sequence ID" value="CAD7242740.1"/>
    <property type="molecule type" value="Genomic_DNA"/>
</dbReference>
<keyword evidence="16" id="KW-0524">Neurogenesis</keyword>
<keyword evidence="18" id="KW-0206">Cytoskeleton</keyword>
<dbReference type="InterPro" id="IPR000719">
    <property type="entry name" value="Prot_kinase_dom"/>
</dbReference>